<evidence type="ECO:0000313" key="2">
    <source>
        <dbReference type="EMBL" id="TWT34687.1"/>
    </source>
</evidence>
<reference evidence="2 3" key="1">
    <citation type="submission" date="2019-02" db="EMBL/GenBank/DDBJ databases">
        <title>Deep-cultivation of Planctomycetes and their phenomic and genomic characterization uncovers novel biology.</title>
        <authorList>
            <person name="Wiegand S."/>
            <person name="Jogler M."/>
            <person name="Boedeker C."/>
            <person name="Pinto D."/>
            <person name="Vollmers J."/>
            <person name="Rivas-Marin E."/>
            <person name="Kohn T."/>
            <person name="Peeters S.H."/>
            <person name="Heuer A."/>
            <person name="Rast P."/>
            <person name="Oberbeckmann S."/>
            <person name="Bunk B."/>
            <person name="Jeske O."/>
            <person name="Meyerdierks A."/>
            <person name="Storesund J.E."/>
            <person name="Kallscheuer N."/>
            <person name="Luecker S."/>
            <person name="Lage O.M."/>
            <person name="Pohl T."/>
            <person name="Merkel B.J."/>
            <person name="Hornburger P."/>
            <person name="Mueller R.-W."/>
            <person name="Bruemmer F."/>
            <person name="Labrenz M."/>
            <person name="Spormann A.M."/>
            <person name="Op Den Camp H."/>
            <person name="Overmann J."/>
            <person name="Amann R."/>
            <person name="Jetten M.S.M."/>
            <person name="Mascher T."/>
            <person name="Medema M.H."/>
            <person name="Devos D.P."/>
            <person name="Kaster A.-K."/>
            <person name="Ovreas L."/>
            <person name="Rohde M."/>
            <person name="Galperin M.Y."/>
            <person name="Jogler C."/>
        </authorList>
    </citation>
    <scope>NUCLEOTIDE SEQUENCE [LARGE SCALE GENOMIC DNA]</scope>
    <source>
        <strain evidence="2 3">Enr8</strain>
    </source>
</reference>
<dbReference type="Proteomes" id="UP000318878">
    <property type="component" value="Unassembled WGS sequence"/>
</dbReference>
<evidence type="ECO:0008006" key="4">
    <source>
        <dbReference type="Google" id="ProtNLM"/>
    </source>
</evidence>
<dbReference type="OrthoDB" id="1391570at2"/>
<name>A0A5C5V9W8_9BACT</name>
<comment type="caution">
    <text evidence="2">The sequence shown here is derived from an EMBL/GenBank/DDBJ whole genome shotgun (WGS) entry which is preliminary data.</text>
</comment>
<proteinExistence type="predicted"/>
<feature type="region of interest" description="Disordered" evidence="1">
    <location>
        <begin position="195"/>
        <end position="222"/>
    </location>
</feature>
<sequence>MALVLNGTSDYVTFGDVLDMFTEDRTIVAHVNPLISVAGSTRHVVAKWSDWSNGYIFGMASSGWRLNISGVYPPNANYAPPIGAWTQMAASIDRSLGTDAVRVYADGVEAARANCPTPNGNNLNGSVSFCVGAVPGLGGYWPGKIAHVQVYGRVLSPEEIVTLKTAPASIADGLIGYWPLVADAVSPLGGATGTLQRGATFDEDDPAPYSPGGGQGGDQAAGRRRLGLRGNLGIGMRT</sequence>
<dbReference type="EMBL" id="SJPF01000002">
    <property type="protein sequence ID" value="TWT34687.1"/>
    <property type="molecule type" value="Genomic_DNA"/>
</dbReference>
<keyword evidence="3" id="KW-1185">Reference proteome</keyword>
<dbReference type="SUPFAM" id="SSF49899">
    <property type="entry name" value="Concanavalin A-like lectins/glucanases"/>
    <property type="match status" value="1"/>
</dbReference>
<evidence type="ECO:0000313" key="3">
    <source>
        <dbReference type="Proteomes" id="UP000318878"/>
    </source>
</evidence>
<accession>A0A5C5V9W8</accession>
<gene>
    <name evidence="2" type="ORF">Enr8_21000</name>
</gene>
<dbReference type="AlphaFoldDB" id="A0A5C5V9W8"/>
<dbReference type="RefSeq" id="WP_146431154.1">
    <property type="nucleotide sequence ID" value="NZ_SJPF01000002.1"/>
</dbReference>
<evidence type="ECO:0000256" key="1">
    <source>
        <dbReference type="SAM" id="MobiDB-lite"/>
    </source>
</evidence>
<organism evidence="2 3">
    <name type="scientific">Blastopirellula retiformator</name>
    <dbReference type="NCBI Taxonomy" id="2527970"/>
    <lineage>
        <taxon>Bacteria</taxon>
        <taxon>Pseudomonadati</taxon>
        <taxon>Planctomycetota</taxon>
        <taxon>Planctomycetia</taxon>
        <taxon>Pirellulales</taxon>
        <taxon>Pirellulaceae</taxon>
        <taxon>Blastopirellula</taxon>
    </lineage>
</organism>
<protein>
    <recommendedName>
        <fullName evidence="4">LamG-like jellyroll fold domain-containing protein</fullName>
    </recommendedName>
</protein>
<dbReference type="Gene3D" id="2.60.120.200">
    <property type="match status" value="1"/>
</dbReference>
<dbReference type="InterPro" id="IPR013320">
    <property type="entry name" value="ConA-like_dom_sf"/>
</dbReference>
<dbReference type="Pfam" id="PF13385">
    <property type="entry name" value="Laminin_G_3"/>
    <property type="match status" value="1"/>
</dbReference>